<reference evidence="1" key="1">
    <citation type="submission" date="2021-05" db="EMBL/GenBank/DDBJ databases">
        <authorList>
            <person name="Pan Q."/>
            <person name="Jouanno E."/>
            <person name="Zahm M."/>
            <person name="Klopp C."/>
            <person name="Cabau C."/>
            <person name="Louis A."/>
            <person name="Berthelot C."/>
            <person name="Parey E."/>
            <person name="Roest Crollius H."/>
            <person name="Montfort J."/>
            <person name="Robinson-Rechavi M."/>
            <person name="Bouchez O."/>
            <person name="Lampietro C."/>
            <person name="Lopez Roques C."/>
            <person name="Donnadieu C."/>
            <person name="Postlethwait J."/>
            <person name="Bobe J."/>
            <person name="Dillon D."/>
            <person name="Chandos A."/>
            <person name="von Hippel F."/>
            <person name="Guiguen Y."/>
        </authorList>
    </citation>
    <scope>NUCLEOTIDE SEQUENCE</scope>
    <source>
        <strain evidence="1">YG-Jan2019</strain>
    </source>
</reference>
<comment type="caution">
    <text evidence="1">The sequence shown here is derived from an EMBL/GenBank/DDBJ whole genome shotgun (WGS) entry which is preliminary data.</text>
</comment>
<organism evidence="1 2">
    <name type="scientific">Dallia pectoralis</name>
    <name type="common">Alaska blackfish</name>
    <dbReference type="NCBI Taxonomy" id="75939"/>
    <lineage>
        <taxon>Eukaryota</taxon>
        <taxon>Metazoa</taxon>
        <taxon>Chordata</taxon>
        <taxon>Craniata</taxon>
        <taxon>Vertebrata</taxon>
        <taxon>Euteleostomi</taxon>
        <taxon>Actinopterygii</taxon>
        <taxon>Neopterygii</taxon>
        <taxon>Teleostei</taxon>
        <taxon>Protacanthopterygii</taxon>
        <taxon>Esociformes</taxon>
        <taxon>Umbridae</taxon>
        <taxon>Dallia</taxon>
    </lineage>
</organism>
<evidence type="ECO:0000313" key="2">
    <source>
        <dbReference type="Proteomes" id="UP001157502"/>
    </source>
</evidence>
<accession>A0ACC2H3U2</accession>
<name>A0ACC2H3U2_DALPE</name>
<dbReference type="EMBL" id="CM055733">
    <property type="protein sequence ID" value="KAJ8010375.1"/>
    <property type="molecule type" value="Genomic_DNA"/>
</dbReference>
<gene>
    <name evidence="1" type="ORF">DPEC_G00074410</name>
</gene>
<dbReference type="Proteomes" id="UP001157502">
    <property type="component" value="Chromosome 6"/>
</dbReference>
<protein>
    <submittedName>
        <fullName evidence="1">Uncharacterized protein</fullName>
    </submittedName>
</protein>
<keyword evidence="2" id="KW-1185">Reference proteome</keyword>
<proteinExistence type="predicted"/>
<sequence length="118" mass="12831">MSVSSACEAFGFKRDSVTSVASAGTVHFLTSDGATRARLQLRKWTNLTRSSGCITHSRHTLGAKSPRKHSGHSHWNATGLTAEPLPPRSLSKTRDLPPASGAQWRWPDGRADGREHTE</sequence>
<evidence type="ECO:0000313" key="1">
    <source>
        <dbReference type="EMBL" id="KAJ8010375.1"/>
    </source>
</evidence>